<keyword evidence="2" id="KW-0229">DNA integration</keyword>
<dbReference type="GO" id="GO:0006310">
    <property type="term" value="P:DNA recombination"/>
    <property type="evidence" value="ECO:0007669"/>
    <property type="project" value="UniProtKB-KW"/>
</dbReference>
<dbReference type="InterPro" id="IPR028259">
    <property type="entry name" value="AP2-like_int_N"/>
</dbReference>
<dbReference type="PANTHER" id="PTHR30629:SF6">
    <property type="entry name" value="PROPHAGE INTEGRASE INTA-RELATED"/>
    <property type="match status" value="1"/>
</dbReference>
<dbReference type="CDD" id="cd01189">
    <property type="entry name" value="INT_ICEBs1_C_like"/>
    <property type="match status" value="1"/>
</dbReference>
<dbReference type="Gene3D" id="1.10.443.10">
    <property type="entry name" value="Intergrase catalytic core"/>
    <property type="match status" value="1"/>
</dbReference>
<proteinExistence type="inferred from homology"/>
<dbReference type="AlphaFoldDB" id="A0A2X0QBH4"/>
<keyword evidence="3" id="KW-0238">DNA-binding</keyword>
<reference evidence="7" key="1">
    <citation type="submission" date="2018-04" db="EMBL/GenBank/DDBJ databases">
        <authorList>
            <person name="Illikoud N."/>
        </authorList>
    </citation>
    <scope>NUCLEOTIDE SEQUENCE [LARGE SCALE GENOMIC DNA]</scope>
</reference>
<dbReference type="GO" id="GO:0003677">
    <property type="term" value="F:DNA binding"/>
    <property type="evidence" value="ECO:0007669"/>
    <property type="project" value="UniProtKB-KW"/>
</dbReference>
<protein>
    <submittedName>
        <fullName evidence="6">Integrase</fullName>
    </submittedName>
</protein>
<dbReference type="Pfam" id="PF14657">
    <property type="entry name" value="Arm-DNA-bind_4"/>
    <property type="match status" value="1"/>
</dbReference>
<dbReference type="SUPFAM" id="SSF56349">
    <property type="entry name" value="DNA breaking-rejoining enzymes"/>
    <property type="match status" value="1"/>
</dbReference>
<dbReference type="InterPro" id="IPR050808">
    <property type="entry name" value="Phage_Integrase"/>
</dbReference>
<sequence>MATFKQYETKKGKRWLFKHYIGTNEETGKRESVLRRGFTTKKEANLALSRLLLEIEQGGLKKNRQYKYHEVATMWLEQYKNTVKESTYAKTLFYFKKHILPIFGDIFLHKISSTTCQKAINKWHKQKYSMYKSWYRYTSKVFEYAVTLNIIDINPTVRVTIPKKIAEVNEQDHINFYNKEELQHFFKCLETENNYSQFTFFRLLAFSGIRKGEALALKWQDINFTTNTLNINKTLSRGINERRIIQTPKTKTSIRTLSLDPQTVNILKTWRKKQKEFYFMQGINTLTPKQLLFSNKHNELLDARCAVYSINKVITKYNLKRITTHGLRHTHCSLLFESGASLQDVKERLGHSDIQTTMNIYTHVTEKAKENTADRFAKYVNF</sequence>
<keyword evidence="4" id="KW-0233">DNA recombination</keyword>
<dbReference type="GO" id="GO:0015074">
    <property type="term" value="P:DNA integration"/>
    <property type="evidence" value="ECO:0007669"/>
    <property type="project" value="UniProtKB-KW"/>
</dbReference>
<dbReference type="InterPro" id="IPR004107">
    <property type="entry name" value="Integrase_SAM-like_N"/>
</dbReference>
<feature type="domain" description="Tyr recombinase" evidence="5">
    <location>
        <begin position="172"/>
        <end position="374"/>
    </location>
</feature>
<dbReference type="Proteomes" id="UP000270190">
    <property type="component" value="Unassembled WGS sequence"/>
</dbReference>
<dbReference type="InterPro" id="IPR002104">
    <property type="entry name" value="Integrase_catalytic"/>
</dbReference>
<dbReference type="PROSITE" id="PS51898">
    <property type="entry name" value="TYR_RECOMBINASE"/>
    <property type="match status" value="1"/>
</dbReference>
<evidence type="ECO:0000259" key="5">
    <source>
        <dbReference type="PROSITE" id="PS51898"/>
    </source>
</evidence>
<dbReference type="Gene3D" id="1.10.150.130">
    <property type="match status" value="1"/>
</dbReference>
<dbReference type="PANTHER" id="PTHR30629">
    <property type="entry name" value="PROPHAGE INTEGRASE"/>
    <property type="match status" value="1"/>
</dbReference>
<organism evidence="6 7">
    <name type="scientific">Brochothrix thermosphacta</name>
    <name type="common">Microbacterium thermosphactum</name>
    <dbReference type="NCBI Taxonomy" id="2756"/>
    <lineage>
        <taxon>Bacteria</taxon>
        <taxon>Bacillati</taxon>
        <taxon>Bacillota</taxon>
        <taxon>Bacilli</taxon>
        <taxon>Bacillales</taxon>
        <taxon>Listeriaceae</taxon>
        <taxon>Brochothrix</taxon>
    </lineage>
</organism>
<dbReference type="Pfam" id="PF00589">
    <property type="entry name" value="Phage_integrase"/>
    <property type="match status" value="1"/>
</dbReference>
<evidence type="ECO:0000256" key="4">
    <source>
        <dbReference type="ARBA" id="ARBA00023172"/>
    </source>
</evidence>
<dbReference type="RefSeq" id="WP_120487162.1">
    <property type="nucleotide sequence ID" value="NZ_OUNC01000001.1"/>
</dbReference>
<dbReference type="Pfam" id="PF14659">
    <property type="entry name" value="Phage_int_SAM_3"/>
    <property type="match status" value="1"/>
</dbReference>
<dbReference type="InterPro" id="IPR010998">
    <property type="entry name" value="Integrase_recombinase_N"/>
</dbReference>
<dbReference type="InterPro" id="IPR011010">
    <property type="entry name" value="DNA_brk_join_enz"/>
</dbReference>
<comment type="similarity">
    <text evidence="1">Belongs to the 'phage' integrase family.</text>
</comment>
<gene>
    <name evidence="6" type="ORF">BTBSAS_10122</name>
</gene>
<dbReference type="InterPro" id="IPR013762">
    <property type="entry name" value="Integrase-like_cat_sf"/>
</dbReference>
<name>A0A2X0QBH4_BROTH</name>
<evidence type="ECO:0000256" key="3">
    <source>
        <dbReference type="ARBA" id="ARBA00023125"/>
    </source>
</evidence>
<evidence type="ECO:0000256" key="1">
    <source>
        <dbReference type="ARBA" id="ARBA00008857"/>
    </source>
</evidence>
<evidence type="ECO:0000256" key="2">
    <source>
        <dbReference type="ARBA" id="ARBA00022908"/>
    </source>
</evidence>
<accession>A0A2X0QBH4</accession>
<evidence type="ECO:0000313" key="6">
    <source>
        <dbReference type="EMBL" id="SPP25758.1"/>
    </source>
</evidence>
<dbReference type="EMBL" id="OUNC01000001">
    <property type="protein sequence ID" value="SPP25758.1"/>
    <property type="molecule type" value="Genomic_DNA"/>
</dbReference>
<evidence type="ECO:0000313" key="7">
    <source>
        <dbReference type="Proteomes" id="UP000270190"/>
    </source>
</evidence>